<dbReference type="EMBL" id="CP121694">
    <property type="protein sequence ID" value="WRO21631.1"/>
    <property type="molecule type" value="Genomic_DNA"/>
</dbReference>
<dbReference type="KEGG" id="dbc:MFMK1_001441"/>
<dbReference type="Gene3D" id="2.160.10.10">
    <property type="entry name" value="Hexapeptide repeat proteins"/>
    <property type="match status" value="1"/>
</dbReference>
<proteinExistence type="predicted"/>
<dbReference type="AlphaFoldDB" id="A0AAU0UN31"/>
<dbReference type="PANTHER" id="PTHR13061">
    <property type="entry name" value="DYNACTIN SUBUNIT P25"/>
    <property type="match status" value="1"/>
</dbReference>
<dbReference type="SUPFAM" id="SSF51161">
    <property type="entry name" value="Trimeric LpxA-like enzymes"/>
    <property type="match status" value="1"/>
</dbReference>
<evidence type="ECO:0000313" key="2">
    <source>
        <dbReference type="Proteomes" id="UP001329915"/>
    </source>
</evidence>
<dbReference type="RefSeq" id="WP_366924463.1">
    <property type="nucleotide sequence ID" value="NZ_CP121694.1"/>
</dbReference>
<name>A0AAU0UN31_9FIRM</name>
<dbReference type="Pfam" id="PF00132">
    <property type="entry name" value="Hexapep"/>
    <property type="match status" value="1"/>
</dbReference>
<keyword evidence="2" id="KW-1185">Reference proteome</keyword>
<protein>
    <submittedName>
        <fullName evidence="1">Gamma carbonic anhydrase family protein</fullName>
    </submittedName>
</protein>
<dbReference type="PANTHER" id="PTHR13061:SF29">
    <property type="entry name" value="GAMMA CARBONIC ANHYDRASE-LIKE 1, MITOCHONDRIAL-RELATED"/>
    <property type="match status" value="1"/>
</dbReference>
<sequence>MLIEFNGKKPKVAKGAFVAPNATLIGDVTVEEGASIWFGAQLRGDFGGIIIGANSSIQDNAVVHVLPKGQTVVEENVTVAHGAVLHNCVVREGSIIGMNVVILDNAEVGEQAMIAAGSVVATGSKIPDRYLAAGAPAKPKKELSGESLWWVEASAKTYVDLANDYLKQGIGKINS</sequence>
<dbReference type="InterPro" id="IPR011004">
    <property type="entry name" value="Trimer_LpxA-like_sf"/>
</dbReference>
<dbReference type="InterPro" id="IPR047324">
    <property type="entry name" value="LbH_gamma_CA-like"/>
</dbReference>
<organism evidence="1 2">
    <name type="scientific">Metallumcola ferriviriculae</name>
    <dbReference type="NCBI Taxonomy" id="3039180"/>
    <lineage>
        <taxon>Bacteria</taxon>
        <taxon>Bacillati</taxon>
        <taxon>Bacillota</taxon>
        <taxon>Clostridia</taxon>
        <taxon>Neomoorellales</taxon>
        <taxon>Desulfitibacteraceae</taxon>
        <taxon>Metallumcola</taxon>
    </lineage>
</organism>
<evidence type="ECO:0000313" key="1">
    <source>
        <dbReference type="EMBL" id="WRO21631.1"/>
    </source>
</evidence>
<gene>
    <name evidence="1" type="ORF">MFMK1_001441</name>
</gene>
<reference evidence="1 2" key="1">
    <citation type="submission" date="2023-04" db="EMBL/GenBank/DDBJ databases">
        <authorList>
            <person name="Hsu D."/>
        </authorList>
    </citation>
    <scope>NUCLEOTIDE SEQUENCE [LARGE SCALE GENOMIC DNA]</scope>
    <source>
        <strain evidence="1 2">MK1</strain>
    </source>
</reference>
<dbReference type="InterPro" id="IPR050484">
    <property type="entry name" value="Transf_Hexapept/Carb_Anhydrase"/>
</dbReference>
<dbReference type="CDD" id="cd04645">
    <property type="entry name" value="LbH_gamma_CA_like"/>
    <property type="match status" value="1"/>
</dbReference>
<dbReference type="Proteomes" id="UP001329915">
    <property type="component" value="Chromosome"/>
</dbReference>
<dbReference type="InterPro" id="IPR001451">
    <property type="entry name" value="Hexapep"/>
</dbReference>
<accession>A0AAU0UN31</accession>